<dbReference type="Proteomes" id="UP000614601">
    <property type="component" value="Unassembled WGS sequence"/>
</dbReference>
<comment type="caution">
    <text evidence="1">The sequence shown here is derived from an EMBL/GenBank/DDBJ whole genome shotgun (WGS) entry which is preliminary data.</text>
</comment>
<keyword evidence="2" id="KW-1185">Reference proteome</keyword>
<evidence type="ECO:0000313" key="2">
    <source>
        <dbReference type="Proteomes" id="UP000614601"/>
    </source>
</evidence>
<gene>
    <name evidence="1" type="ORF">BOKJ2_LOCUS11219</name>
</gene>
<dbReference type="OrthoDB" id="10539075at2759"/>
<dbReference type="EMBL" id="CAJFCW020000005">
    <property type="protein sequence ID" value="CAG9120127.1"/>
    <property type="molecule type" value="Genomic_DNA"/>
</dbReference>
<dbReference type="AlphaFoldDB" id="A0A811LBT4"/>
<accession>A0A811LBT4</accession>
<proteinExistence type="predicted"/>
<dbReference type="EMBL" id="CAJFDH010000005">
    <property type="protein sequence ID" value="CAD5224719.1"/>
    <property type="molecule type" value="Genomic_DNA"/>
</dbReference>
<reference evidence="1" key="1">
    <citation type="submission" date="2020-09" db="EMBL/GenBank/DDBJ databases">
        <authorList>
            <person name="Kikuchi T."/>
        </authorList>
    </citation>
    <scope>NUCLEOTIDE SEQUENCE</scope>
    <source>
        <strain evidence="1">SH1</strain>
    </source>
</reference>
<sequence length="80" mass="9019">MTLSSKEDTKRFMVDSLQGRLSRKRKKLKEVAECSYLGNHAGLRANNVCNLASESPSPFSEFQSTTQFPVVLDRLVIFLP</sequence>
<protein>
    <submittedName>
        <fullName evidence="1">Uncharacterized protein</fullName>
    </submittedName>
</protein>
<organism evidence="1 2">
    <name type="scientific">Bursaphelenchus okinawaensis</name>
    <dbReference type="NCBI Taxonomy" id="465554"/>
    <lineage>
        <taxon>Eukaryota</taxon>
        <taxon>Metazoa</taxon>
        <taxon>Ecdysozoa</taxon>
        <taxon>Nematoda</taxon>
        <taxon>Chromadorea</taxon>
        <taxon>Rhabditida</taxon>
        <taxon>Tylenchina</taxon>
        <taxon>Tylenchomorpha</taxon>
        <taxon>Aphelenchoidea</taxon>
        <taxon>Aphelenchoididae</taxon>
        <taxon>Bursaphelenchus</taxon>
    </lineage>
</organism>
<evidence type="ECO:0000313" key="1">
    <source>
        <dbReference type="EMBL" id="CAD5224719.1"/>
    </source>
</evidence>
<name>A0A811LBT4_9BILA</name>
<dbReference type="Proteomes" id="UP000783686">
    <property type="component" value="Unassembled WGS sequence"/>
</dbReference>